<dbReference type="SUPFAM" id="SSF46955">
    <property type="entry name" value="Putative DNA-binding domain"/>
    <property type="match status" value="1"/>
</dbReference>
<dbReference type="Gene3D" id="1.10.580.10">
    <property type="entry name" value="Citrate Synthase, domain 1"/>
    <property type="match status" value="1"/>
</dbReference>
<dbReference type="GO" id="GO:0005829">
    <property type="term" value="C:cytosol"/>
    <property type="evidence" value="ECO:0007669"/>
    <property type="project" value="TreeGrafter"/>
</dbReference>
<evidence type="ECO:0000256" key="3">
    <source>
        <dbReference type="ARBA" id="ARBA00012972"/>
    </source>
</evidence>
<protein>
    <recommendedName>
        <fullName evidence="3">citrate synthase (unknown stereospecificity)</fullName>
        <ecNumber evidence="3">2.3.3.16</ecNumber>
    </recommendedName>
</protein>
<feature type="domain" description="Helix-turn-helix" evidence="5">
    <location>
        <begin position="5"/>
        <end position="53"/>
    </location>
</feature>
<accession>A0A3D9UQ78</accession>
<reference evidence="6 7" key="1">
    <citation type="submission" date="2018-08" db="EMBL/GenBank/DDBJ databases">
        <title>Sequencing the genomes of 1000 actinobacteria strains.</title>
        <authorList>
            <person name="Klenk H.-P."/>
        </authorList>
    </citation>
    <scope>NUCLEOTIDE SEQUENCE [LARGE SCALE GENOMIC DNA]</scope>
    <source>
        <strain evidence="6 7">DSM 22967</strain>
    </source>
</reference>
<dbReference type="EMBL" id="QTUA01000001">
    <property type="protein sequence ID" value="REF31479.1"/>
    <property type="molecule type" value="Genomic_DNA"/>
</dbReference>
<dbReference type="InterPro" id="IPR036969">
    <property type="entry name" value="Citrate_synthase_sf"/>
</dbReference>
<dbReference type="InterPro" id="IPR016142">
    <property type="entry name" value="Citrate_synth-like_lrg_a-sub"/>
</dbReference>
<dbReference type="InterPro" id="IPR002020">
    <property type="entry name" value="Citrate_synthase"/>
</dbReference>
<dbReference type="PANTHER" id="PTHR11739">
    <property type="entry name" value="CITRATE SYNTHASE"/>
    <property type="match status" value="1"/>
</dbReference>
<gene>
    <name evidence="6" type="ORF">DFJ65_2547</name>
</gene>
<dbReference type="PANTHER" id="PTHR11739:SF4">
    <property type="entry name" value="CITRATE SYNTHASE, PEROXISOMAL"/>
    <property type="match status" value="1"/>
</dbReference>
<dbReference type="RefSeq" id="WP_115923308.1">
    <property type="nucleotide sequence ID" value="NZ_QTUA01000001.1"/>
</dbReference>
<dbReference type="OrthoDB" id="9800864at2"/>
<dbReference type="PRINTS" id="PR00143">
    <property type="entry name" value="CITRTSNTHASE"/>
</dbReference>
<evidence type="ECO:0000256" key="4">
    <source>
        <dbReference type="ARBA" id="ARBA00022679"/>
    </source>
</evidence>
<dbReference type="InterPro" id="IPR009061">
    <property type="entry name" value="DNA-bd_dom_put_sf"/>
</dbReference>
<evidence type="ECO:0000313" key="7">
    <source>
        <dbReference type="Proteomes" id="UP000256253"/>
    </source>
</evidence>
<proteinExistence type="inferred from homology"/>
<dbReference type="AlphaFoldDB" id="A0A3D9UQ78"/>
<dbReference type="GO" id="GO:0036440">
    <property type="term" value="F:citrate synthase activity"/>
    <property type="evidence" value="ECO:0007669"/>
    <property type="project" value="UniProtKB-EC"/>
</dbReference>
<organism evidence="6 7">
    <name type="scientific">Calidifontibacter indicus</name>
    <dbReference type="NCBI Taxonomy" id="419650"/>
    <lineage>
        <taxon>Bacteria</taxon>
        <taxon>Bacillati</taxon>
        <taxon>Actinomycetota</taxon>
        <taxon>Actinomycetes</taxon>
        <taxon>Micrococcales</taxon>
        <taxon>Dermacoccaceae</taxon>
        <taxon>Calidifontibacter</taxon>
    </lineage>
</organism>
<dbReference type="Gene3D" id="1.10.230.10">
    <property type="entry name" value="Cytochrome P450-Terp, domain 2"/>
    <property type="match status" value="1"/>
</dbReference>
<dbReference type="Pfam" id="PF00285">
    <property type="entry name" value="Citrate_synt"/>
    <property type="match status" value="1"/>
</dbReference>
<keyword evidence="7" id="KW-1185">Reference proteome</keyword>
<dbReference type="EC" id="2.3.3.16" evidence="3"/>
<dbReference type="UniPathway" id="UPA00223"/>
<evidence type="ECO:0000256" key="2">
    <source>
        <dbReference type="ARBA" id="ARBA00010566"/>
    </source>
</evidence>
<dbReference type="SUPFAM" id="SSF48256">
    <property type="entry name" value="Citrate synthase"/>
    <property type="match status" value="1"/>
</dbReference>
<comment type="caution">
    <text evidence="6">The sequence shown here is derived from an EMBL/GenBank/DDBJ whole genome shotgun (WGS) entry which is preliminary data.</text>
</comment>
<dbReference type="Proteomes" id="UP000256253">
    <property type="component" value="Unassembled WGS sequence"/>
</dbReference>
<evidence type="ECO:0000259" key="5">
    <source>
        <dbReference type="Pfam" id="PF12728"/>
    </source>
</evidence>
<dbReference type="Pfam" id="PF12728">
    <property type="entry name" value="HTH_17"/>
    <property type="match status" value="1"/>
</dbReference>
<evidence type="ECO:0000256" key="1">
    <source>
        <dbReference type="ARBA" id="ARBA00005163"/>
    </source>
</evidence>
<keyword evidence="4" id="KW-0808">Transferase</keyword>
<name>A0A3D9UQ78_9MICO</name>
<dbReference type="GO" id="GO:0005975">
    <property type="term" value="P:carbohydrate metabolic process"/>
    <property type="evidence" value="ECO:0007669"/>
    <property type="project" value="TreeGrafter"/>
</dbReference>
<evidence type="ECO:0000313" key="6">
    <source>
        <dbReference type="EMBL" id="REF31479.1"/>
    </source>
</evidence>
<dbReference type="GO" id="GO:0006099">
    <property type="term" value="P:tricarboxylic acid cycle"/>
    <property type="evidence" value="ECO:0007669"/>
    <property type="project" value="UniProtKB-UniPathway"/>
</dbReference>
<sequence>MRSDLLSTAQAAELLGVRTATIYSYVSRGVLTRAGSASRHDGSLFRRADVIALRDNRIRRRSGIFEVSIDTAITRIDPAGRLFYRGHDVTELARDSTFARTAEILWETTELDWSPNAASAQAARVARESAATSSPAARARLAVATLAAAETPSDDLPSAGVAAVNAAVDATAAATAPVDEADGAGPASTRLAHALGARSPAERHLVGAAMVLLADHELATSTVAARVAASTGAGVFDVVTAGLSAMPGPRHGQVSREVVRYLQRCADDGPRAATAVWDGRLPGFGHIVYAAPDPRATALLDLLAELAPDTVDLADAVIVEALRATGQHPNIDLALGALEVGLRLAPGSGEAIFTIARIAGFVAHMAEELGQPLRFRARAEYVGPE</sequence>
<dbReference type="InterPro" id="IPR016143">
    <property type="entry name" value="Citrate_synth-like_sm_a-sub"/>
</dbReference>
<comment type="pathway">
    <text evidence="1">Carbohydrate metabolism; tricarboxylic acid cycle.</text>
</comment>
<comment type="similarity">
    <text evidence="2">Belongs to the citrate synthase family.</text>
</comment>
<dbReference type="InterPro" id="IPR041657">
    <property type="entry name" value="HTH_17"/>
</dbReference>